<comment type="caution">
    <text evidence="1">The sequence shown here is derived from an EMBL/GenBank/DDBJ whole genome shotgun (WGS) entry which is preliminary data.</text>
</comment>
<reference evidence="1 2" key="1">
    <citation type="submission" date="2018-06" db="EMBL/GenBank/DDBJ databases">
        <title>Thermoflavimicrobium daqus sp. nov., a thermophilic microbe isolated from Moutai-flavour Daqu.</title>
        <authorList>
            <person name="Wang X."/>
            <person name="Zhou H."/>
        </authorList>
    </citation>
    <scope>NUCLEOTIDE SEQUENCE [LARGE SCALE GENOMIC DNA]</scope>
    <source>
        <strain evidence="1 2">FBKL4.011</strain>
    </source>
</reference>
<accession>A0A364K2E9</accession>
<dbReference type="Proteomes" id="UP000251213">
    <property type="component" value="Unassembled WGS sequence"/>
</dbReference>
<evidence type="ECO:0000313" key="2">
    <source>
        <dbReference type="Proteomes" id="UP000251213"/>
    </source>
</evidence>
<reference evidence="1 2" key="2">
    <citation type="submission" date="2018-06" db="EMBL/GenBank/DDBJ databases">
        <authorList>
            <person name="Zhirakovskaya E."/>
        </authorList>
    </citation>
    <scope>NUCLEOTIDE SEQUENCE [LARGE SCALE GENOMIC DNA]</scope>
    <source>
        <strain evidence="1 2">FBKL4.011</strain>
    </source>
</reference>
<dbReference type="RefSeq" id="WP_113659838.1">
    <property type="nucleotide sequence ID" value="NZ_KZ845671.1"/>
</dbReference>
<dbReference type="EMBL" id="QJKK01000009">
    <property type="protein sequence ID" value="RAL22595.1"/>
    <property type="molecule type" value="Genomic_DNA"/>
</dbReference>
<evidence type="ECO:0000313" key="1">
    <source>
        <dbReference type="EMBL" id="RAL22595.1"/>
    </source>
</evidence>
<protein>
    <submittedName>
        <fullName evidence="1">Uncharacterized protein</fullName>
    </submittedName>
</protein>
<gene>
    <name evidence="1" type="ORF">DL897_14395</name>
</gene>
<keyword evidence="2" id="KW-1185">Reference proteome</keyword>
<dbReference type="AlphaFoldDB" id="A0A364K2E9"/>
<proteinExistence type="predicted"/>
<name>A0A364K2E9_9BACL</name>
<sequence>MKQVSLNIYFVGKEKPLTFSGKEAMTVFDKLKTAGPQSQIIHKRKTNPNISYHKNSTTVIPTDKIVYYTLNESVENK</sequence>
<organism evidence="1 2">
    <name type="scientific">Thermoflavimicrobium daqui</name>
    <dbReference type="NCBI Taxonomy" id="2137476"/>
    <lineage>
        <taxon>Bacteria</taxon>
        <taxon>Bacillati</taxon>
        <taxon>Bacillota</taxon>
        <taxon>Bacilli</taxon>
        <taxon>Bacillales</taxon>
        <taxon>Thermoactinomycetaceae</taxon>
        <taxon>Thermoflavimicrobium</taxon>
    </lineage>
</organism>